<evidence type="ECO:0000313" key="2">
    <source>
        <dbReference type="EMBL" id="KAF9877338.1"/>
    </source>
</evidence>
<feature type="compositionally biased region" description="Polar residues" evidence="1">
    <location>
        <begin position="337"/>
        <end position="351"/>
    </location>
</feature>
<dbReference type="GeneID" id="62160831"/>
<keyword evidence="3" id="KW-1185">Reference proteome</keyword>
<feature type="region of interest" description="Disordered" evidence="1">
    <location>
        <begin position="327"/>
        <end position="362"/>
    </location>
</feature>
<comment type="caution">
    <text evidence="2">The sequence shown here is derived from an EMBL/GenBank/DDBJ whole genome shotgun (WGS) entry which is preliminary data.</text>
</comment>
<name>A0A9P6I6M3_9PEZI</name>
<dbReference type="RefSeq" id="XP_038746799.1">
    <property type="nucleotide sequence ID" value="XM_038887757.1"/>
</dbReference>
<dbReference type="Proteomes" id="UP000781932">
    <property type="component" value="Unassembled WGS sequence"/>
</dbReference>
<accession>A0A9P6I6M3</accession>
<dbReference type="EMBL" id="JAATWM020000014">
    <property type="protein sequence ID" value="KAF9877338.1"/>
    <property type="molecule type" value="Genomic_DNA"/>
</dbReference>
<gene>
    <name evidence="2" type="ORF">CkaCkLH20_05038</name>
</gene>
<feature type="compositionally biased region" description="Acidic residues" evidence="1">
    <location>
        <begin position="327"/>
        <end position="336"/>
    </location>
</feature>
<dbReference type="AlphaFoldDB" id="A0A9P6I6M3"/>
<protein>
    <submittedName>
        <fullName evidence="2">Uncharacterized protein</fullName>
    </submittedName>
</protein>
<evidence type="ECO:0000313" key="3">
    <source>
        <dbReference type="Proteomes" id="UP000781932"/>
    </source>
</evidence>
<proteinExistence type="predicted"/>
<evidence type="ECO:0000256" key="1">
    <source>
        <dbReference type="SAM" id="MobiDB-lite"/>
    </source>
</evidence>
<reference evidence="2" key="1">
    <citation type="submission" date="2020-03" db="EMBL/GenBank/DDBJ databases">
        <authorList>
            <person name="He L."/>
        </authorList>
    </citation>
    <scope>NUCLEOTIDE SEQUENCE</scope>
    <source>
        <strain evidence="2">CkLH20</strain>
    </source>
</reference>
<sequence length="583" mass="65729">MTVVPSSSLSELSAVSSPDSFRTAFQSPEGTDAMDAQVDPPPLAYSMASQLPRELKAHCQIYLEEHLYNGALGLLNSLLTSGYSRKDVTKTNAQVPPPTHLALLNTLIIHPSSTTRAAGADRLEVGSQALDYLRNLLAIAGPINAGFQNAFQFYGGAGRGRNRYVEEDDDEIDGDQISNKMAVEDSIWHRAPDFWAVVGWAFNCSSAHPHRWRFWKTWLEFMLEVLDADYEERKRMDEAAQTPDRKKAAVENRREAMIVTYIKQRAQYNRQGLKTILQAVLADGYSKSLAAFPEIFNKETKGLPSEDTKRRRMITLDIDNDQFGDYFDDDLVESEPESQPGTPNTPATPRTPSRKAGNPVTSDVAESIPLRLRLFNLLAKVSMEIPKDFFQKHDDYVKELCTLLRQTTPLPFFQQFISDMGTHLDDAFRIDILLHELDCLLPRSYMEPGNVASSENGMKVTAEVLELCYLPHPADTSAIQENVRLALILENLLYKIPPDEIRNSRDKLRAAAQVGVEARKWKTRNSGQKVRKSKKQKELCDRDRYATETLDLVGERILLYIEIMGGTDEEGLDETDSDEEMTD</sequence>
<reference evidence="2" key="2">
    <citation type="submission" date="2020-11" db="EMBL/GenBank/DDBJ databases">
        <title>Whole genome sequencing of Colletotrichum sp.</title>
        <authorList>
            <person name="Li H."/>
        </authorList>
    </citation>
    <scope>NUCLEOTIDE SEQUENCE</scope>
    <source>
        <strain evidence="2">CkLH20</strain>
    </source>
</reference>
<organism evidence="2 3">
    <name type="scientific">Colletotrichum karsti</name>
    <dbReference type="NCBI Taxonomy" id="1095194"/>
    <lineage>
        <taxon>Eukaryota</taxon>
        <taxon>Fungi</taxon>
        <taxon>Dikarya</taxon>
        <taxon>Ascomycota</taxon>
        <taxon>Pezizomycotina</taxon>
        <taxon>Sordariomycetes</taxon>
        <taxon>Hypocreomycetidae</taxon>
        <taxon>Glomerellales</taxon>
        <taxon>Glomerellaceae</taxon>
        <taxon>Colletotrichum</taxon>
        <taxon>Colletotrichum boninense species complex</taxon>
    </lineage>
</organism>
<dbReference type="OrthoDB" id="9972657at2759"/>